<gene>
    <name evidence="3" type="ORF">METZ01_LOCUS401911</name>
</gene>
<evidence type="ECO:0000259" key="2">
    <source>
        <dbReference type="Pfam" id="PF01370"/>
    </source>
</evidence>
<sequence length="165" mass="18516">MDKGNRVIGLDNLSTGKQENIDSLSIQGQERFEFIKGDICKADDINRCFNTKIDVVVHLAAQVSVQKSFVDIKYNNRQNIDGFTNVLTAAGQHQVREFIYASSCSIYGDSEILPITEKHAPNPLSPYAASKLMNEILGRNLSHIFSETRIIGLRLFNLFGPWQDP</sequence>
<dbReference type="SUPFAM" id="SSF51735">
    <property type="entry name" value="NAD(P)-binding Rossmann-fold domains"/>
    <property type="match status" value="1"/>
</dbReference>
<dbReference type="Gene3D" id="3.40.50.720">
    <property type="entry name" value="NAD(P)-binding Rossmann-like Domain"/>
    <property type="match status" value="1"/>
</dbReference>
<dbReference type="PANTHER" id="PTHR43000">
    <property type="entry name" value="DTDP-D-GLUCOSE 4,6-DEHYDRATASE-RELATED"/>
    <property type="match status" value="1"/>
</dbReference>
<feature type="non-terminal residue" evidence="3">
    <location>
        <position position="165"/>
    </location>
</feature>
<accession>A0A382VRA4</accession>
<dbReference type="AlphaFoldDB" id="A0A382VRA4"/>
<feature type="domain" description="NAD-dependent epimerase/dehydratase" evidence="2">
    <location>
        <begin position="2"/>
        <end position="162"/>
    </location>
</feature>
<dbReference type="EMBL" id="UINC01154017">
    <property type="protein sequence ID" value="SVD49057.1"/>
    <property type="molecule type" value="Genomic_DNA"/>
</dbReference>
<reference evidence="3" key="1">
    <citation type="submission" date="2018-05" db="EMBL/GenBank/DDBJ databases">
        <authorList>
            <person name="Lanie J.A."/>
            <person name="Ng W.-L."/>
            <person name="Kazmierczak K.M."/>
            <person name="Andrzejewski T.M."/>
            <person name="Davidsen T.M."/>
            <person name="Wayne K.J."/>
            <person name="Tettelin H."/>
            <person name="Glass J.I."/>
            <person name="Rusch D."/>
            <person name="Podicherti R."/>
            <person name="Tsui H.-C.T."/>
            <person name="Winkler M.E."/>
        </authorList>
    </citation>
    <scope>NUCLEOTIDE SEQUENCE</scope>
</reference>
<organism evidence="3">
    <name type="scientific">marine metagenome</name>
    <dbReference type="NCBI Taxonomy" id="408172"/>
    <lineage>
        <taxon>unclassified sequences</taxon>
        <taxon>metagenomes</taxon>
        <taxon>ecological metagenomes</taxon>
    </lineage>
</organism>
<name>A0A382VRA4_9ZZZZ</name>
<comment type="similarity">
    <text evidence="1">Belongs to the NAD(P)-dependent epimerase/dehydratase family.</text>
</comment>
<dbReference type="Pfam" id="PF01370">
    <property type="entry name" value="Epimerase"/>
    <property type="match status" value="1"/>
</dbReference>
<evidence type="ECO:0000256" key="1">
    <source>
        <dbReference type="ARBA" id="ARBA00007637"/>
    </source>
</evidence>
<evidence type="ECO:0000313" key="3">
    <source>
        <dbReference type="EMBL" id="SVD49057.1"/>
    </source>
</evidence>
<dbReference type="Gene3D" id="3.90.25.10">
    <property type="entry name" value="UDP-galactose 4-epimerase, domain 1"/>
    <property type="match status" value="1"/>
</dbReference>
<proteinExistence type="inferred from homology"/>
<dbReference type="InterPro" id="IPR036291">
    <property type="entry name" value="NAD(P)-bd_dom_sf"/>
</dbReference>
<dbReference type="InterPro" id="IPR001509">
    <property type="entry name" value="Epimerase_deHydtase"/>
</dbReference>
<protein>
    <recommendedName>
        <fullName evidence="2">NAD-dependent epimerase/dehydratase domain-containing protein</fullName>
    </recommendedName>
</protein>